<protein>
    <submittedName>
        <fullName evidence="1">Uncharacterized protein</fullName>
    </submittedName>
</protein>
<keyword evidence="2" id="KW-1185">Reference proteome</keyword>
<evidence type="ECO:0000313" key="1">
    <source>
        <dbReference type="EMBL" id="GJT62883.1"/>
    </source>
</evidence>
<dbReference type="EMBL" id="BQNB010017413">
    <property type="protein sequence ID" value="GJT62883.1"/>
    <property type="molecule type" value="Genomic_DNA"/>
</dbReference>
<name>A0ABQ5FJ12_9ASTR</name>
<dbReference type="Proteomes" id="UP001151760">
    <property type="component" value="Unassembled WGS sequence"/>
</dbReference>
<gene>
    <name evidence="1" type="ORF">Tco_1006416</name>
</gene>
<organism evidence="1 2">
    <name type="scientific">Tanacetum coccineum</name>
    <dbReference type="NCBI Taxonomy" id="301880"/>
    <lineage>
        <taxon>Eukaryota</taxon>
        <taxon>Viridiplantae</taxon>
        <taxon>Streptophyta</taxon>
        <taxon>Embryophyta</taxon>
        <taxon>Tracheophyta</taxon>
        <taxon>Spermatophyta</taxon>
        <taxon>Magnoliopsida</taxon>
        <taxon>eudicotyledons</taxon>
        <taxon>Gunneridae</taxon>
        <taxon>Pentapetalae</taxon>
        <taxon>asterids</taxon>
        <taxon>campanulids</taxon>
        <taxon>Asterales</taxon>
        <taxon>Asteraceae</taxon>
        <taxon>Asteroideae</taxon>
        <taxon>Anthemideae</taxon>
        <taxon>Anthemidinae</taxon>
        <taxon>Tanacetum</taxon>
    </lineage>
</organism>
<reference evidence="1" key="1">
    <citation type="journal article" date="2022" name="Int. J. Mol. Sci.">
        <title>Draft Genome of Tanacetum Coccineum: Genomic Comparison of Closely Related Tanacetum-Family Plants.</title>
        <authorList>
            <person name="Yamashiro T."/>
            <person name="Shiraishi A."/>
            <person name="Nakayama K."/>
            <person name="Satake H."/>
        </authorList>
    </citation>
    <scope>NUCLEOTIDE SEQUENCE</scope>
</reference>
<reference evidence="1" key="2">
    <citation type="submission" date="2022-01" db="EMBL/GenBank/DDBJ databases">
        <authorList>
            <person name="Yamashiro T."/>
            <person name="Shiraishi A."/>
            <person name="Satake H."/>
            <person name="Nakayama K."/>
        </authorList>
    </citation>
    <scope>NUCLEOTIDE SEQUENCE</scope>
</reference>
<sequence length="167" mass="18266">MTNLCVVGGHVVNGVAENVLNAFYKMFSDSTSRKGLSFSRISKKNGLADADANLMIKLKFLTYKISLVGPNKREDVQLPANTKSVWALCVKPGTRLALLASLGNKLSVISTESNTTTVLTYDLLVKFMRILLMKDNMKNGNYVRCKTASVKITIPDIPLGQTVPNIL</sequence>
<evidence type="ECO:0000313" key="2">
    <source>
        <dbReference type="Proteomes" id="UP001151760"/>
    </source>
</evidence>
<comment type="caution">
    <text evidence="1">The sequence shown here is derived from an EMBL/GenBank/DDBJ whole genome shotgun (WGS) entry which is preliminary data.</text>
</comment>
<proteinExistence type="predicted"/>
<accession>A0ABQ5FJ12</accession>